<keyword evidence="2" id="KW-0067">ATP-binding</keyword>
<dbReference type="PROSITE" id="PS50893">
    <property type="entry name" value="ABC_TRANSPORTER_2"/>
    <property type="match status" value="1"/>
</dbReference>
<dbReference type="AlphaFoldDB" id="A0A1R1X028"/>
<evidence type="ECO:0000256" key="3">
    <source>
        <dbReference type="SAM" id="Phobius"/>
    </source>
</evidence>
<keyword evidence="3" id="KW-0472">Membrane</keyword>
<evidence type="ECO:0000313" key="6">
    <source>
        <dbReference type="Proteomes" id="UP000187283"/>
    </source>
</evidence>
<proteinExistence type="predicted"/>
<dbReference type="InterPro" id="IPR027417">
    <property type="entry name" value="P-loop_NTPase"/>
</dbReference>
<dbReference type="InterPro" id="IPR017871">
    <property type="entry name" value="ABC_transporter-like_CS"/>
</dbReference>
<keyword evidence="6" id="KW-1185">Reference proteome</keyword>
<dbReference type="CDD" id="cd03250">
    <property type="entry name" value="ABCC_MRP_domain1"/>
    <property type="match status" value="1"/>
</dbReference>
<dbReference type="InterPro" id="IPR003439">
    <property type="entry name" value="ABC_transporter-like_ATP-bd"/>
</dbReference>
<dbReference type="Pfam" id="PF00005">
    <property type="entry name" value="ABC_tran"/>
    <property type="match status" value="1"/>
</dbReference>
<keyword evidence="1" id="KW-0547">Nucleotide-binding</keyword>
<evidence type="ECO:0000256" key="2">
    <source>
        <dbReference type="ARBA" id="ARBA00022840"/>
    </source>
</evidence>
<dbReference type="EMBL" id="LSSN01005913">
    <property type="protein sequence ID" value="OMJ07996.1"/>
    <property type="molecule type" value="Genomic_DNA"/>
</dbReference>
<accession>A0A1R1X028</accession>
<dbReference type="GO" id="GO:0016020">
    <property type="term" value="C:membrane"/>
    <property type="evidence" value="ECO:0007669"/>
    <property type="project" value="TreeGrafter"/>
</dbReference>
<evidence type="ECO:0000313" key="5">
    <source>
        <dbReference type="EMBL" id="OMJ07996.1"/>
    </source>
</evidence>
<organism evidence="5 6">
    <name type="scientific">Smittium culicis</name>
    <dbReference type="NCBI Taxonomy" id="133412"/>
    <lineage>
        <taxon>Eukaryota</taxon>
        <taxon>Fungi</taxon>
        <taxon>Fungi incertae sedis</taxon>
        <taxon>Zoopagomycota</taxon>
        <taxon>Kickxellomycotina</taxon>
        <taxon>Harpellomycetes</taxon>
        <taxon>Harpellales</taxon>
        <taxon>Legeriomycetaceae</taxon>
        <taxon>Smittium</taxon>
    </lineage>
</organism>
<dbReference type="Gene3D" id="3.40.50.300">
    <property type="entry name" value="P-loop containing nucleotide triphosphate hydrolases"/>
    <property type="match status" value="1"/>
</dbReference>
<dbReference type="GO" id="GO:0016887">
    <property type="term" value="F:ATP hydrolysis activity"/>
    <property type="evidence" value="ECO:0007669"/>
    <property type="project" value="InterPro"/>
</dbReference>
<gene>
    <name evidence="5" type="ORF">AYI70_g11837</name>
</gene>
<dbReference type="SMART" id="SM00382">
    <property type="entry name" value="AAA"/>
    <property type="match status" value="1"/>
</dbReference>
<dbReference type="GO" id="GO:0042626">
    <property type="term" value="F:ATPase-coupled transmembrane transporter activity"/>
    <property type="evidence" value="ECO:0007669"/>
    <property type="project" value="TreeGrafter"/>
</dbReference>
<feature type="transmembrane region" description="Helical" evidence="3">
    <location>
        <begin position="331"/>
        <end position="352"/>
    </location>
</feature>
<evidence type="ECO:0000256" key="1">
    <source>
        <dbReference type="ARBA" id="ARBA00022741"/>
    </source>
</evidence>
<feature type="domain" description="ABC transporter" evidence="4">
    <location>
        <begin position="1"/>
        <end position="233"/>
    </location>
</feature>
<keyword evidence="3" id="KW-1133">Transmembrane helix</keyword>
<dbReference type="OrthoDB" id="6500128at2759"/>
<dbReference type="PANTHER" id="PTHR24223">
    <property type="entry name" value="ATP-BINDING CASSETTE SUB-FAMILY C"/>
    <property type="match status" value="1"/>
</dbReference>
<dbReference type="GO" id="GO:0005524">
    <property type="term" value="F:ATP binding"/>
    <property type="evidence" value="ECO:0007669"/>
    <property type="project" value="UniProtKB-KW"/>
</dbReference>
<name>A0A1R1X028_9FUNG</name>
<comment type="caution">
    <text evidence="5">The sequence shown here is derived from an EMBL/GenBank/DDBJ whole genome shotgun (WGS) entry which is preliminary data.</text>
</comment>
<dbReference type="SUPFAM" id="SSF52540">
    <property type="entry name" value="P-loop containing nucleoside triphosphate hydrolases"/>
    <property type="match status" value="1"/>
</dbReference>
<dbReference type="Proteomes" id="UP000187283">
    <property type="component" value="Unassembled WGS sequence"/>
</dbReference>
<dbReference type="STRING" id="133412.A0A1R1X028"/>
<protein>
    <submittedName>
        <fullName evidence="5">ATP-dependent bile acid permease</fullName>
    </submittedName>
</protein>
<keyword evidence="3" id="KW-0812">Transmembrane</keyword>
<sequence length="360" mass="40431">MLKDISIDFIPGKLNLIAGPIGSGKSSILSALVGEMFLSEGSINIPLSSDTSLQSPLHEFGNKDSLSPDVLGYVPQEAWLRNGSVRENILFGEEYDQEKYEEVLASVALKPDLRNLVNGDKTLIGERGVSLSGGQKQRISLARALYSSKNQILLIDDCLSAIDSHTAEHIIEHCFLNEKIIRNRTIILVTHHIGLVLPFTELVVFLKDGYVVCQGSPLSESCKLWLDKLDGSEGNSHKNNKENLTNSKVQNKKTSMVYRTEDHYNMLNNSENVLDRVSILSDDLTVIPDDSIINTNTISDNHQDDREVEESIKIKFSSWKEYIQASGGNKYWIYAFFLALLTQILSLIHNLWEINIYNQY</sequence>
<reference evidence="5 6" key="1">
    <citation type="submission" date="2017-01" db="EMBL/GenBank/DDBJ databases">
        <authorList>
            <person name="Mah S.A."/>
            <person name="Swanson W.J."/>
            <person name="Moy G.W."/>
            <person name="Vacquier V.D."/>
        </authorList>
    </citation>
    <scope>NUCLEOTIDE SEQUENCE [LARGE SCALE GENOMIC DNA]</scope>
    <source>
        <strain evidence="5 6">GSMNP</strain>
    </source>
</reference>
<dbReference type="InterPro" id="IPR050173">
    <property type="entry name" value="ABC_transporter_C-like"/>
</dbReference>
<evidence type="ECO:0000259" key="4">
    <source>
        <dbReference type="PROSITE" id="PS50893"/>
    </source>
</evidence>
<dbReference type="InterPro" id="IPR003593">
    <property type="entry name" value="AAA+_ATPase"/>
</dbReference>
<dbReference type="PROSITE" id="PS00211">
    <property type="entry name" value="ABC_TRANSPORTER_1"/>
    <property type="match status" value="1"/>
</dbReference>